<dbReference type="InterPro" id="IPR041657">
    <property type="entry name" value="HTH_17"/>
</dbReference>
<evidence type="ECO:0000313" key="3">
    <source>
        <dbReference type="Proteomes" id="UP000253495"/>
    </source>
</evidence>
<dbReference type="InterPro" id="IPR010093">
    <property type="entry name" value="SinI_DNA-bd"/>
</dbReference>
<gene>
    <name evidence="2" type="ORF">DFQ14_1273</name>
</gene>
<evidence type="ECO:0000259" key="1">
    <source>
        <dbReference type="Pfam" id="PF12728"/>
    </source>
</evidence>
<dbReference type="Pfam" id="PF12728">
    <property type="entry name" value="HTH_17"/>
    <property type="match status" value="1"/>
</dbReference>
<dbReference type="EMBL" id="QPJC01000027">
    <property type="protein sequence ID" value="RCW37486.1"/>
    <property type="molecule type" value="Genomic_DNA"/>
</dbReference>
<evidence type="ECO:0000313" key="2">
    <source>
        <dbReference type="EMBL" id="RCW37486.1"/>
    </source>
</evidence>
<organism evidence="2 3">
    <name type="scientific">Halopolyspora algeriensis</name>
    <dbReference type="NCBI Taxonomy" id="1500506"/>
    <lineage>
        <taxon>Bacteria</taxon>
        <taxon>Bacillati</taxon>
        <taxon>Actinomycetota</taxon>
        <taxon>Actinomycetes</taxon>
        <taxon>Actinomycetes incertae sedis</taxon>
        <taxon>Halopolyspora</taxon>
    </lineage>
</organism>
<dbReference type="RefSeq" id="WP_114455155.1">
    <property type="nucleotide sequence ID" value="NZ_QPJC01000027.1"/>
</dbReference>
<protein>
    <submittedName>
        <fullName evidence="2">Excisionase family DNA binding protein</fullName>
    </submittedName>
</protein>
<dbReference type="OrthoDB" id="1093249at2"/>
<dbReference type="Proteomes" id="UP000253495">
    <property type="component" value="Unassembled WGS sequence"/>
</dbReference>
<reference evidence="2 3" key="1">
    <citation type="submission" date="2018-07" db="EMBL/GenBank/DDBJ databases">
        <title>Genomic Encyclopedia of Type Strains, Phase III (KMG-III): the genomes of soil and plant-associated and newly described type strains.</title>
        <authorList>
            <person name="Whitman W."/>
        </authorList>
    </citation>
    <scope>NUCLEOTIDE SEQUENCE [LARGE SCALE GENOMIC DNA]</scope>
    <source>
        <strain evidence="2 3">CECT 8575</strain>
    </source>
</reference>
<keyword evidence="3" id="KW-1185">Reference proteome</keyword>
<sequence length="71" mass="7763">MSAPSITRTDEQSHTLLTVEQAARRLSLGRTTMFQLIKTGAVVSVRIGRARRVPVEALDAYVEELTGKHAA</sequence>
<dbReference type="AlphaFoldDB" id="A0A368V8P0"/>
<dbReference type="GO" id="GO:0003677">
    <property type="term" value="F:DNA binding"/>
    <property type="evidence" value="ECO:0007669"/>
    <property type="project" value="InterPro"/>
</dbReference>
<dbReference type="NCBIfam" id="TIGR01764">
    <property type="entry name" value="excise"/>
    <property type="match status" value="1"/>
</dbReference>
<feature type="domain" description="Helix-turn-helix" evidence="1">
    <location>
        <begin position="16"/>
        <end position="64"/>
    </location>
</feature>
<proteinExistence type="predicted"/>
<accession>A0A368V8P0</accession>
<name>A0A368V8P0_9ACTN</name>
<comment type="caution">
    <text evidence="2">The sequence shown here is derived from an EMBL/GenBank/DDBJ whole genome shotgun (WGS) entry which is preliminary data.</text>
</comment>